<feature type="domain" description="SnoaL-like" evidence="2">
    <location>
        <begin position="13"/>
        <end position="138"/>
    </location>
</feature>
<dbReference type="OrthoDB" id="1492465at2"/>
<feature type="region of interest" description="Disordered" evidence="1">
    <location>
        <begin position="154"/>
        <end position="178"/>
    </location>
</feature>
<accession>A0A5Q6RY89</accession>
<dbReference type="EMBL" id="VDFQ02000003">
    <property type="protein sequence ID" value="KAA1423040.1"/>
    <property type="molecule type" value="Genomic_DNA"/>
</dbReference>
<evidence type="ECO:0000259" key="2">
    <source>
        <dbReference type="Pfam" id="PF13577"/>
    </source>
</evidence>
<gene>
    <name evidence="3" type="ORF">FE697_012970</name>
</gene>
<dbReference type="Proteomes" id="UP000307768">
    <property type="component" value="Unassembled WGS sequence"/>
</dbReference>
<sequence length="178" mass="20289">MDDELDRLRREVRQLRDHEEIRQLLFRYARGVDRADLELIRSVYAEGGTDHHGPFDGPGHDFAGVVVDGAKAVWDHVGNHHITNHYIELDGDRARAEVYFLACHPHADNGHPELAVMSGRYLDELERREGAWGIVRRTVISDWTRNHFGGAEWEKTTERGGYPGGRRGGADPSYEFFG</sequence>
<evidence type="ECO:0000313" key="4">
    <source>
        <dbReference type="Proteomes" id="UP000307768"/>
    </source>
</evidence>
<dbReference type="Pfam" id="PF13577">
    <property type="entry name" value="SnoaL_4"/>
    <property type="match status" value="1"/>
</dbReference>
<dbReference type="Gene3D" id="3.10.450.50">
    <property type="match status" value="1"/>
</dbReference>
<dbReference type="AlphaFoldDB" id="A0A5Q6RY89"/>
<name>A0A5Q6RY89_9ACTN</name>
<protein>
    <submittedName>
        <fullName evidence="3">Nuclear transport factor 2 family protein</fullName>
    </submittedName>
</protein>
<evidence type="ECO:0000256" key="1">
    <source>
        <dbReference type="SAM" id="MobiDB-lite"/>
    </source>
</evidence>
<proteinExistence type="predicted"/>
<dbReference type="RefSeq" id="WP_149769991.1">
    <property type="nucleotide sequence ID" value="NZ_VDFQ02000003.1"/>
</dbReference>
<dbReference type="InterPro" id="IPR037401">
    <property type="entry name" value="SnoaL-like"/>
</dbReference>
<comment type="caution">
    <text evidence="3">The sequence shown here is derived from an EMBL/GenBank/DDBJ whole genome shotgun (WGS) entry which is preliminary data.</text>
</comment>
<dbReference type="InterPro" id="IPR032710">
    <property type="entry name" value="NTF2-like_dom_sf"/>
</dbReference>
<reference evidence="3 4" key="1">
    <citation type="submission" date="2019-09" db="EMBL/GenBank/DDBJ databases">
        <title>Mumia zhuanghuii sp. nov. isolated from the intestinal contents of plateau pika (Ochotona curzoniae) in the Qinghai-Tibet plateau of China.</title>
        <authorList>
            <person name="Tian Z."/>
        </authorList>
    </citation>
    <scope>NUCLEOTIDE SEQUENCE [LARGE SCALE GENOMIC DNA]</scope>
    <source>
        <strain evidence="4">350</strain>
    </source>
</reference>
<dbReference type="SUPFAM" id="SSF54427">
    <property type="entry name" value="NTF2-like"/>
    <property type="match status" value="1"/>
</dbReference>
<organism evidence="3 4">
    <name type="scientific">Mumia zhuanghuii</name>
    <dbReference type="NCBI Taxonomy" id="2585211"/>
    <lineage>
        <taxon>Bacteria</taxon>
        <taxon>Bacillati</taxon>
        <taxon>Actinomycetota</taxon>
        <taxon>Actinomycetes</taxon>
        <taxon>Propionibacteriales</taxon>
        <taxon>Nocardioidaceae</taxon>
        <taxon>Mumia</taxon>
    </lineage>
</organism>
<dbReference type="CDD" id="cd00531">
    <property type="entry name" value="NTF2_like"/>
    <property type="match status" value="1"/>
</dbReference>
<evidence type="ECO:0000313" key="3">
    <source>
        <dbReference type="EMBL" id="KAA1423040.1"/>
    </source>
</evidence>